<evidence type="ECO:0000313" key="2">
    <source>
        <dbReference type="Proteomes" id="UP000075230"/>
    </source>
</evidence>
<comment type="caution">
    <text evidence="1">The sequence shown here is derived from an EMBL/GenBank/DDBJ whole genome shotgun (WGS) entry which is preliminary data.</text>
</comment>
<organism evidence="1 2">
    <name type="scientific">Aspergillus kawachii</name>
    <name type="common">White koji mold</name>
    <name type="synonym">Aspergillus awamori var. kawachi</name>
    <dbReference type="NCBI Taxonomy" id="1069201"/>
    <lineage>
        <taxon>Eukaryota</taxon>
        <taxon>Fungi</taxon>
        <taxon>Dikarya</taxon>
        <taxon>Ascomycota</taxon>
        <taxon>Pezizomycotina</taxon>
        <taxon>Eurotiomycetes</taxon>
        <taxon>Eurotiomycetidae</taxon>
        <taxon>Eurotiales</taxon>
        <taxon>Aspergillaceae</taxon>
        <taxon>Aspergillus</taxon>
        <taxon>Aspergillus subgen. Circumdati</taxon>
    </lineage>
</organism>
<reference evidence="2" key="2">
    <citation type="submission" date="2016-02" db="EMBL/GenBank/DDBJ databases">
        <title>Genome sequencing of Aspergillus luchuensis NBRC 4314.</title>
        <authorList>
            <person name="Yamada O."/>
        </authorList>
    </citation>
    <scope>NUCLEOTIDE SEQUENCE [LARGE SCALE GENOMIC DNA]</scope>
    <source>
        <strain evidence="2">RIB 2604</strain>
    </source>
</reference>
<name>A0A146F7F0_ASPKA</name>
<protein>
    <submittedName>
        <fullName evidence="1">Glutamate synthase Glt1</fullName>
    </submittedName>
</protein>
<dbReference type="Proteomes" id="UP000075230">
    <property type="component" value="Unassembled WGS sequence"/>
</dbReference>
<sequence length="35" mass="3983">MGGATATPARLLPHPPPIFEVKTKPYLEWTQRHLK</sequence>
<reference evidence="1 2" key="1">
    <citation type="journal article" date="2016" name="DNA Res.">
        <title>Genome sequence of Aspergillus luchuensis NBRC 4314.</title>
        <authorList>
            <person name="Yamada O."/>
            <person name="Machida M."/>
            <person name="Hosoyama A."/>
            <person name="Goto M."/>
            <person name="Takahashi T."/>
            <person name="Futagami T."/>
            <person name="Yamagata Y."/>
            <person name="Takeuchi M."/>
            <person name="Kobayashi T."/>
            <person name="Koike H."/>
            <person name="Abe K."/>
            <person name="Asai K."/>
            <person name="Arita M."/>
            <person name="Fujita N."/>
            <person name="Fukuda K."/>
            <person name="Higa K."/>
            <person name="Horikawa H."/>
            <person name="Ishikawa T."/>
            <person name="Jinno K."/>
            <person name="Kato Y."/>
            <person name="Kirimura K."/>
            <person name="Mizutani O."/>
            <person name="Nakasone K."/>
            <person name="Sano M."/>
            <person name="Shiraishi Y."/>
            <person name="Tsukahara M."/>
            <person name="Gomi K."/>
        </authorList>
    </citation>
    <scope>NUCLEOTIDE SEQUENCE [LARGE SCALE GENOMIC DNA]</scope>
    <source>
        <strain evidence="1 2">RIB 2604</strain>
    </source>
</reference>
<dbReference type="EMBL" id="BCWF01000014">
    <property type="protein sequence ID" value="GAT21916.1"/>
    <property type="molecule type" value="Genomic_DNA"/>
</dbReference>
<gene>
    <name evidence="1" type="ORF">RIB2604_01400070</name>
</gene>
<dbReference type="AlphaFoldDB" id="A0A146F7F0"/>
<accession>A0A146F7F0</accession>
<evidence type="ECO:0000313" key="1">
    <source>
        <dbReference type="EMBL" id="GAT21916.1"/>
    </source>
</evidence>
<proteinExistence type="predicted"/>